<dbReference type="PANTHER" id="PTHR33498">
    <property type="entry name" value="TRANSPOSASE FOR INSERTION SEQUENCE ELEMENT IS1557"/>
    <property type="match status" value="1"/>
</dbReference>
<dbReference type="InterPro" id="IPR047951">
    <property type="entry name" value="Transpos_ISL3"/>
</dbReference>
<dbReference type="EMBL" id="FSRN01000001">
    <property type="protein sequence ID" value="SIN95865.1"/>
    <property type="molecule type" value="Genomic_DNA"/>
</dbReference>
<evidence type="ECO:0000259" key="1">
    <source>
        <dbReference type="Pfam" id="PF01610"/>
    </source>
</evidence>
<dbReference type="RefSeq" id="WP_034547363.1">
    <property type="nucleotide sequence ID" value="NZ_FSRN01000001.1"/>
</dbReference>
<evidence type="ECO:0000313" key="3">
    <source>
        <dbReference type="Proteomes" id="UP000184758"/>
    </source>
</evidence>
<feature type="domain" description="Transposase IS204/IS1001/IS1096/IS1165 DDE" evidence="1">
    <location>
        <begin position="166"/>
        <end position="421"/>
    </location>
</feature>
<dbReference type="OrthoDB" id="2154174at2"/>
<dbReference type="NCBIfam" id="NF033550">
    <property type="entry name" value="transpos_ISL3"/>
    <property type="match status" value="1"/>
</dbReference>
<name>A0A1N6FKT7_9LACT</name>
<proteinExistence type="predicted"/>
<dbReference type="eggNOG" id="COG3464">
    <property type="taxonomic scope" value="Bacteria"/>
</dbReference>
<organism evidence="2 3">
    <name type="scientific">Carnobacterium alterfunditum</name>
    <dbReference type="NCBI Taxonomy" id="28230"/>
    <lineage>
        <taxon>Bacteria</taxon>
        <taxon>Bacillati</taxon>
        <taxon>Bacillota</taxon>
        <taxon>Bacilli</taxon>
        <taxon>Lactobacillales</taxon>
        <taxon>Carnobacteriaceae</taxon>
        <taxon>Carnobacterium</taxon>
    </lineage>
</organism>
<gene>
    <name evidence="2" type="ORF">SAMN05878443_0670</name>
</gene>
<dbReference type="Pfam" id="PF01610">
    <property type="entry name" value="DDE_Tnp_ISL3"/>
    <property type="match status" value="1"/>
</dbReference>
<sequence length="439" mass="51630">MSHNNCIRTALDLKDKNIFFDEKFCEEKRIKGFRSKVFYATLTYKPTHCECCGMKNHAYSIVKNGYLTSRVKWVSSTHYATSIRLKKQRFLCRACGVTFVARSPEIEEGCFIAKRVKQSIAGELADTISIKDLSKRHFVSPTTVDRVLKQLNQSVKNTFKSLPQHLSFDEFQSVKNVEGKMSFIYSNADTHEPIDILPTRLLLALRRHFLRYPYKTRMNVKTIVVDMNAAYFTLVKDLFPNAKVIIDRFHIVQLISRSLNQTRVQTMKQFHTSNSEDLKNYRKFKRYWQLLLKDSDDLNFKDYRYQRLFKKPLPNTEIIDYLLTLDETLKATYDLYQNLLYYSKKNDYKGFKNLVLKASPKELSPFMQTALKTLRKHLPRIKHTFMYPYSNGALEGSINKIKVIKRVAYGYRNFQNFRCRILISFKAKKSSARRFSHAA</sequence>
<dbReference type="Proteomes" id="UP000184758">
    <property type="component" value="Unassembled WGS sequence"/>
</dbReference>
<keyword evidence="3" id="KW-1185">Reference proteome</keyword>
<dbReference type="InterPro" id="IPR002560">
    <property type="entry name" value="Transposase_DDE"/>
</dbReference>
<dbReference type="AlphaFoldDB" id="A0A1N6FKT7"/>
<protein>
    <submittedName>
        <fullName evidence="2">Transposase</fullName>
    </submittedName>
</protein>
<dbReference type="PANTHER" id="PTHR33498:SF1">
    <property type="entry name" value="TRANSPOSASE FOR INSERTION SEQUENCE ELEMENT IS1557"/>
    <property type="match status" value="1"/>
</dbReference>
<reference evidence="3" key="1">
    <citation type="submission" date="2016-11" db="EMBL/GenBank/DDBJ databases">
        <authorList>
            <person name="Varghese N."/>
            <person name="Submissions S."/>
        </authorList>
    </citation>
    <scope>NUCLEOTIDE SEQUENCE [LARGE SCALE GENOMIC DNA]</scope>
    <source>
        <strain evidence="3">313</strain>
    </source>
</reference>
<evidence type="ECO:0000313" key="2">
    <source>
        <dbReference type="EMBL" id="SIN95865.1"/>
    </source>
</evidence>
<accession>A0A1N6FKT7</accession>